<evidence type="ECO:0000256" key="4">
    <source>
        <dbReference type="ARBA" id="ARBA00022692"/>
    </source>
</evidence>
<dbReference type="PANTHER" id="PTHR10590:SF4">
    <property type="entry name" value="SOLUTE CARRIER FAMILY 28 MEMBER 3"/>
    <property type="match status" value="1"/>
</dbReference>
<protein>
    <recommendedName>
        <fullName evidence="13">Nucleoside:proton symporter</fullName>
    </recommendedName>
</protein>
<dbReference type="PANTHER" id="PTHR10590">
    <property type="entry name" value="SODIUM/NUCLEOSIDE COTRANSPORTER"/>
    <property type="match status" value="1"/>
</dbReference>
<feature type="transmembrane region" description="Helical" evidence="7">
    <location>
        <begin position="401"/>
        <end position="422"/>
    </location>
</feature>
<sequence>MEFGLKLQSVLGLVIFVSIALLLSENRRKFNLKTVVILLLTQAVFASAILKTPIAEFFFGSVNKAIITLQEATEFGTSFVFGYLGGAPLPFELVDESDAYIFAFRGLPLIIVFSSLTALLFYIGVLPFIISKIGKLIRNISNISEASALGSAANIFIGMVESPMLIKPYLAKMSRGDLFIIMTTGMCTVAGTVFAVYVVVLNNYVENVSGHILISSVLSAFAGVLVATIMVPPESSQNSTSQNEINAAEEDENNYEGFMDALTSGTNQGLIIFLNVLASIVVMLALVYLLNGFLSFLPDLRGEEITLQYILGLFMAPLMWVTGMSWQDALTAGQIMGVKTVFNELLAFIEMGKLEDGDLSPRSRIVTFYAVNGFANLSSLGIMLSGLFILAPERKTDILQLGFRSIIAGTLATLITASVISICL</sequence>
<evidence type="ECO:0000259" key="10">
    <source>
        <dbReference type="Pfam" id="PF07670"/>
    </source>
</evidence>
<comment type="subcellular location">
    <subcellularLocation>
        <location evidence="1">Cell membrane</location>
        <topology evidence="1">Multi-pass membrane protein</topology>
    </subcellularLocation>
</comment>
<dbReference type="Pfam" id="PF07662">
    <property type="entry name" value="Nucleos_tra2_C"/>
    <property type="match status" value="1"/>
</dbReference>
<dbReference type="Pfam" id="PF07670">
    <property type="entry name" value="Gate"/>
    <property type="match status" value="1"/>
</dbReference>
<dbReference type="PATRIC" id="fig|1220535.3.peg.1701"/>
<dbReference type="GO" id="GO:0015293">
    <property type="term" value="F:symporter activity"/>
    <property type="evidence" value="ECO:0007669"/>
    <property type="project" value="TreeGrafter"/>
</dbReference>
<feature type="transmembrane region" description="Helical" evidence="7">
    <location>
        <begin position="178"/>
        <end position="200"/>
    </location>
</feature>
<feature type="transmembrane region" description="Helical" evidence="7">
    <location>
        <begin position="146"/>
        <end position="166"/>
    </location>
</feature>
<evidence type="ECO:0000256" key="5">
    <source>
        <dbReference type="ARBA" id="ARBA00022989"/>
    </source>
</evidence>
<dbReference type="EMBL" id="ALYF01000008">
    <property type="protein sequence ID" value="EJW20583.1"/>
    <property type="molecule type" value="Genomic_DNA"/>
</dbReference>
<dbReference type="InterPro" id="IPR008276">
    <property type="entry name" value="C_nuclsd_transpt"/>
</dbReference>
<keyword evidence="12" id="KW-1185">Reference proteome</keyword>
<dbReference type="InterPro" id="IPR011642">
    <property type="entry name" value="Gate_dom"/>
</dbReference>
<dbReference type="STRING" id="1220535.IMCC14465_17080"/>
<feature type="transmembrane region" description="Helical" evidence="7">
    <location>
        <begin position="30"/>
        <end position="50"/>
    </location>
</feature>
<feature type="transmembrane region" description="Helical" evidence="7">
    <location>
        <begin position="212"/>
        <end position="231"/>
    </location>
</feature>
<keyword evidence="3" id="KW-1003">Cell membrane</keyword>
<dbReference type="AlphaFoldDB" id="J9DEP3"/>
<evidence type="ECO:0000313" key="11">
    <source>
        <dbReference type="EMBL" id="EJW20583.1"/>
    </source>
</evidence>
<dbReference type="InterPro" id="IPR002668">
    <property type="entry name" value="CNT_N_dom"/>
</dbReference>
<feature type="domain" description="Concentrative nucleoside transporter N-terminal" evidence="8">
    <location>
        <begin position="11"/>
        <end position="84"/>
    </location>
</feature>
<dbReference type="eggNOG" id="COG1972">
    <property type="taxonomic scope" value="Bacteria"/>
</dbReference>
<evidence type="ECO:0008006" key="13">
    <source>
        <dbReference type="Google" id="ProtNLM"/>
    </source>
</evidence>
<feature type="transmembrane region" description="Helical" evidence="7">
    <location>
        <begin position="306"/>
        <end position="326"/>
    </location>
</feature>
<keyword evidence="5 7" id="KW-1133">Transmembrane helix</keyword>
<feature type="domain" description="Nucleoside transporter/FeoB GTPase Gate" evidence="10">
    <location>
        <begin position="106"/>
        <end position="201"/>
    </location>
</feature>
<feature type="domain" description="Concentrative nucleoside transporter C-terminal" evidence="9">
    <location>
        <begin position="211"/>
        <end position="420"/>
    </location>
</feature>
<dbReference type="GO" id="GO:0005886">
    <property type="term" value="C:plasma membrane"/>
    <property type="evidence" value="ECO:0007669"/>
    <property type="project" value="UniProtKB-SubCell"/>
</dbReference>
<organism evidence="11 12">
    <name type="scientific">alpha proteobacterium IMCC14465</name>
    <dbReference type="NCBI Taxonomy" id="1220535"/>
    <lineage>
        <taxon>Bacteria</taxon>
        <taxon>Pseudomonadati</taxon>
        <taxon>Pseudomonadota</taxon>
        <taxon>Alphaproteobacteria</taxon>
        <taxon>PS1 clade</taxon>
    </lineage>
</organism>
<dbReference type="Proteomes" id="UP000004836">
    <property type="component" value="Unassembled WGS sequence"/>
</dbReference>
<feature type="transmembrane region" description="Helical" evidence="7">
    <location>
        <begin position="366"/>
        <end position="389"/>
    </location>
</feature>
<evidence type="ECO:0000256" key="1">
    <source>
        <dbReference type="ARBA" id="ARBA00004651"/>
    </source>
</evidence>
<dbReference type="InterPro" id="IPR011657">
    <property type="entry name" value="CNT_C_dom"/>
</dbReference>
<feature type="transmembrane region" description="Helical" evidence="7">
    <location>
        <begin position="270"/>
        <end position="294"/>
    </location>
</feature>
<comment type="caution">
    <text evidence="11">The sequence shown here is derived from an EMBL/GenBank/DDBJ whole genome shotgun (WGS) entry which is preliminary data.</text>
</comment>
<dbReference type="Pfam" id="PF01773">
    <property type="entry name" value="Nucleos_tra2_N"/>
    <property type="match status" value="1"/>
</dbReference>
<evidence type="ECO:0000256" key="7">
    <source>
        <dbReference type="SAM" id="Phobius"/>
    </source>
</evidence>
<accession>J9DEP3</accession>
<keyword evidence="6 7" id="KW-0472">Membrane</keyword>
<dbReference type="OrthoDB" id="9766455at2"/>
<reference evidence="11 12" key="1">
    <citation type="journal article" date="2012" name="J. Bacteriol.">
        <title>Genome Sequence of Strain IMCC14465, Isolated from the East Sea, Belonging to the PS1 Clade of Alphaproteobacteria.</title>
        <authorList>
            <person name="Yang S.J."/>
            <person name="Kang I."/>
            <person name="Cho J.C."/>
        </authorList>
    </citation>
    <scope>NUCLEOTIDE SEQUENCE [LARGE SCALE GENOMIC DNA]</scope>
    <source>
        <strain evidence="11 12">IMCC14465</strain>
    </source>
</reference>
<evidence type="ECO:0000259" key="9">
    <source>
        <dbReference type="Pfam" id="PF07662"/>
    </source>
</evidence>
<dbReference type="GO" id="GO:0005337">
    <property type="term" value="F:nucleoside transmembrane transporter activity"/>
    <property type="evidence" value="ECO:0007669"/>
    <property type="project" value="InterPro"/>
</dbReference>
<evidence type="ECO:0000259" key="8">
    <source>
        <dbReference type="Pfam" id="PF01773"/>
    </source>
</evidence>
<feature type="transmembrane region" description="Helical" evidence="7">
    <location>
        <begin position="99"/>
        <end position="125"/>
    </location>
</feature>
<evidence type="ECO:0000256" key="2">
    <source>
        <dbReference type="ARBA" id="ARBA00009033"/>
    </source>
</evidence>
<evidence type="ECO:0000313" key="12">
    <source>
        <dbReference type="Proteomes" id="UP000004836"/>
    </source>
</evidence>
<keyword evidence="4 7" id="KW-0812">Transmembrane</keyword>
<evidence type="ECO:0000256" key="6">
    <source>
        <dbReference type="ARBA" id="ARBA00023136"/>
    </source>
</evidence>
<evidence type="ECO:0000256" key="3">
    <source>
        <dbReference type="ARBA" id="ARBA00022475"/>
    </source>
</evidence>
<proteinExistence type="inferred from homology"/>
<comment type="similarity">
    <text evidence="2">Belongs to the concentrative nucleoside transporter (CNT) (TC 2.A.41) family.</text>
</comment>
<feature type="transmembrane region" description="Helical" evidence="7">
    <location>
        <begin position="6"/>
        <end position="23"/>
    </location>
</feature>
<name>J9DEP3_9PROT</name>
<gene>
    <name evidence="11" type="ORF">IMCC14465_17080</name>
</gene>